<evidence type="ECO:0000256" key="11">
    <source>
        <dbReference type="ARBA" id="ARBA00048044"/>
    </source>
</evidence>
<dbReference type="EMBL" id="JAZGSY010000061">
    <property type="protein sequence ID" value="KAL1841884.1"/>
    <property type="molecule type" value="Genomic_DNA"/>
</dbReference>
<keyword evidence="5 12" id="KW-1133">Transmembrane helix</keyword>
<evidence type="ECO:0000313" key="14">
    <source>
        <dbReference type="Proteomes" id="UP001583172"/>
    </source>
</evidence>
<evidence type="ECO:0000256" key="5">
    <source>
        <dbReference type="ARBA" id="ARBA00022989"/>
    </source>
</evidence>
<feature type="transmembrane region" description="Helical" evidence="12">
    <location>
        <begin position="242"/>
        <end position="266"/>
    </location>
</feature>
<evidence type="ECO:0000256" key="1">
    <source>
        <dbReference type="ARBA" id="ARBA00001970"/>
    </source>
</evidence>
<accession>A0ABR3VJ37</accession>
<dbReference type="HAMAP" id="MF_01665">
    <property type="entry name" value="HemeA_synth_type2"/>
    <property type="match status" value="1"/>
</dbReference>
<feature type="transmembrane region" description="Helical" evidence="12">
    <location>
        <begin position="433"/>
        <end position="450"/>
    </location>
</feature>
<dbReference type="Pfam" id="PF02628">
    <property type="entry name" value="COX15-CtaA"/>
    <property type="match status" value="1"/>
</dbReference>
<keyword evidence="14" id="KW-1185">Reference proteome</keyword>
<evidence type="ECO:0000256" key="7">
    <source>
        <dbReference type="ARBA" id="ARBA00023004"/>
    </source>
</evidence>
<feature type="transmembrane region" description="Helical" evidence="12">
    <location>
        <begin position="204"/>
        <end position="222"/>
    </location>
</feature>
<comment type="pathway">
    <text evidence="10">Porphyrin-containing compound metabolism; heme A biosynthesis; heme A from heme O: step 1/1.</text>
</comment>
<evidence type="ECO:0000256" key="10">
    <source>
        <dbReference type="ARBA" id="ARBA00044501"/>
    </source>
</evidence>
<proteinExistence type="inferred from homology"/>
<evidence type="ECO:0000313" key="13">
    <source>
        <dbReference type="EMBL" id="KAL1841884.1"/>
    </source>
</evidence>
<feature type="transmembrane region" description="Helical" evidence="12">
    <location>
        <begin position="370"/>
        <end position="388"/>
    </location>
</feature>
<gene>
    <name evidence="13" type="ORF">VTJ49DRAFT_6483</name>
</gene>
<evidence type="ECO:0000256" key="9">
    <source>
        <dbReference type="ARBA" id="ARBA00023136"/>
    </source>
</evidence>
<name>A0ABR3VJ37_HUMIN</name>
<evidence type="ECO:0000256" key="12">
    <source>
        <dbReference type="SAM" id="Phobius"/>
    </source>
</evidence>
<dbReference type="Proteomes" id="UP001583172">
    <property type="component" value="Unassembled WGS sequence"/>
</dbReference>
<feature type="transmembrane region" description="Helical" evidence="12">
    <location>
        <begin position="88"/>
        <end position="109"/>
    </location>
</feature>
<dbReference type="PANTHER" id="PTHR23289">
    <property type="entry name" value="CYTOCHROME C OXIDASE ASSEMBLY PROTEIN COX15"/>
    <property type="match status" value="1"/>
</dbReference>
<evidence type="ECO:0000256" key="8">
    <source>
        <dbReference type="ARBA" id="ARBA00023133"/>
    </source>
</evidence>
<feature type="transmembrane region" description="Helical" evidence="12">
    <location>
        <begin position="408"/>
        <end position="427"/>
    </location>
</feature>
<comment type="subcellular location">
    <subcellularLocation>
        <location evidence="2">Membrane</location>
        <topology evidence="2">Multi-pass membrane protein</topology>
    </subcellularLocation>
</comment>
<comment type="caution">
    <text evidence="13">The sequence shown here is derived from an EMBL/GenBank/DDBJ whole genome shotgun (WGS) entry which is preliminary data.</text>
</comment>
<evidence type="ECO:0000256" key="2">
    <source>
        <dbReference type="ARBA" id="ARBA00004141"/>
    </source>
</evidence>
<keyword evidence="9 12" id="KW-0472">Membrane</keyword>
<sequence length="495" mass="54600">MMAIFQIGLRRAGVHLPRASATFAPCLRRQVHPAAPSRVLQQLARTARFARRSYATDTTSGKVASAAAEASSGSSAKSSSFPETNSRIVGYWLVGSAASVFGIVVFGGLTRLTESGLSITEWRPVTGSLPPMSDADWQSEFDKYRASPEYKLINPHMDLAEFKKIYFMEWFHRVWGRVIGLTFVVPTVYFIARRRVTARMAVNLCGISALIGFQGFIGWWMVKSGLKDDLFAPGSHPRVSQYRLTAHLAAAVVCYGWMLLSGLNVLRTHQFLRWPEDARKTFHQLSDPALKTLRRSVTGLTLLIFTTLLSGALVAGLDAGLIYNEFPKMGVGYAPPKSELFDPFYSRREDRSDLWWRNMLENPSLVQLDHRILAVTTFTTVLALFAYARTGRVKAAIPRDVAKATTGLLHLALIQVTLGITTLIYLVPIPLAAAHQAGALALLTGALVAGHRLRLPGARTQALVERAYQRNVSVIRANMEACSQRALRNVAKKSA</sequence>
<evidence type="ECO:0000256" key="3">
    <source>
        <dbReference type="ARBA" id="ARBA00022692"/>
    </source>
</evidence>
<protein>
    <submittedName>
        <fullName evidence="13">Uncharacterized protein</fullName>
    </submittedName>
</protein>
<dbReference type="InterPro" id="IPR003780">
    <property type="entry name" value="COX15/CtaA_fam"/>
</dbReference>
<dbReference type="InterPro" id="IPR023754">
    <property type="entry name" value="HemeA_Synthase_type2"/>
</dbReference>
<feature type="transmembrane region" description="Helical" evidence="12">
    <location>
        <begin position="174"/>
        <end position="192"/>
    </location>
</feature>
<keyword evidence="3 12" id="KW-0812">Transmembrane</keyword>
<keyword evidence="8" id="KW-0350">Heme biosynthesis</keyword>
<reference evidence="13 14" key="1">
    <citation type="journal article" date="2024" name="Commun. Biol.">
        <title>Comparative genomic analysis of thermophilic fungi reveals convergent evolutionary adaptations and gene losses.</title>
        <authorList>
            <person name="Steindorff A.S."/>
            <person name="Aguilar-Pontes M.V."/>
            <person name="Robinson A.J."/>
            <person name="Andreopoulos B."/>
            <person name="LaButti K."/>
            <person name="Kuo A."/>
            <person name="Mondo S."/>
            <person name="Riley R."/>
            <person name="Otillar R."/>
            <person name="Haridas S."/>
            <person name="Lipzen A."/>
            <person name="Grimwood J."/>
            <person name="Schmutz J."/>
            <person name="Clum A."/>
            <person name="Reid I.D."/>
            <person name="Moisan M.C."/>
            <person name="Butler G."/>
            <person name="Nguyen T.T.M."/>
            <person name="Dewar K."/>
            <person name="Conant G."/>
            <person name="Drula E."/>
            <person name="Henrissat B."/>
            <person name="Hansel C."/>
            <person name="Singer S."/>
            <person name="Hutchinson M.I."/>
            <person name="de Vries R.P."/>
            <person name="Natvig D.O."/>
            <person name="Powell A.J."/>
            <person name="Tsang A."/>
            <person name="Grigoriev I.V."/>
        </authorList>
    </citation>
    <scope>NUCLEOTIDE SEQUENCE [LARGE SCALE GENOMIC DNA]</scope>
    <source>
        <strain evidence="13 14">CBS 620.91</strain>
    </source>
</reference>
<comment type="catalytic activity">
    <reaction evidence="11">
        <text>Fe(II)-heme o + 2 A + H2O = Fe(II)-heme a + 2 AH2</text>
        <dbReference type="Rhea" id="RHEA:63388"/>
        <dbReference type="ChEBI" id="CHEBI:13193"/>
        <dbReference type="ChEBI" id="CHEBI:15377"/>
        <dbReference type="ChEBI" id="CHEBI:17499"/>
        <dbReference type="ChEBI" id="CHEBI:60530"/>
        <dbReference type="ChEBI" id="CHEBI:61715"/>
        <dbReference type="EC" id="1.17.99.9"/>
    </reaction>
    <physiologicalReaction direction="left-to-right" evidence="11">
        <dbReference type="Rhea" id="RHEA:63389"/>
    </physiologicalReaction>
</comment>
<evidence type="ECO:0000256" key="4">
    <source>
        <dbReference type="ARBA" id="ARBA00022723"/>
    </source>
</evidence>
<dbReference type="PANTHER" id="PTHR23289:SF2">
    <property type="entry name" value="CYTOCHROME C OXIDASE ASSEMBLY PROTEIN COX15 HOMOLOG"/>
    <property type="match status" value="1"/>
</dbReference>
<evidence type="ECO:0000256" key="6">
    <source>
        <dbReference type="ARBA" id="ARBA00023002"/>
    </source>
</evidence>
<keyword evidence="4" id="KW-0479">Metal-binding</keyword>
<comment type="cofactor">
    <cofactor evidence="1">
        <name>heme b</name>
        <dbReference type="ChEBI" id="CHEBI:60344"/>
    </cofactor>
</comment>
<organism evidence="13 14">
    <name type="scientific">Humicola insolens</name>
    <name type="common">Soft-rot fungus</name>
    <dbReference type="NCBI Taxonomy" id="85995"/>
    <lineage>
        <taxon>Eukaryota</taxon>
        <taxon>Fungi</taxon>
        <taxon>Dikarya</taxon>
        <taxon>Ascomycota</taxon>
        <taxon>Pezizomycotina</taxon>
        <taxon>Sordariomycetes</taxon>
        <taxon>Sordariomycetidae</taxon>
        <taxon>Sordariales</taxon>
        <taxon>Chaetomiaceae</taxon>
        <taxon>Mycothermus</taxon>
    </lineage>
</organism>
<feature type="transmembrane region" description="Helical" evidence="12">
    <location>
        <begin position="300"/>
        <end position="323"/>
    </location>
</feature>
<keyword evidence="6" id="KW-0560">Oxidoreductase</keyword>
<keyword evidence="7" id="KW-0408">Iron</keyword>